<evidence type="ECO:0000313" key="2">
    <source>
        <dbReference type="Proteomes" id="UP000821845"/>
    </source>
</evidence>
<evidence type="ECO:0000313" key="1">
    <source>
        <dbReference type="EMBL" id="KAH6927298.1"/>
    </source>
</evidence>
<protein>
    <submittedName>
        <fullName evidence="1">Uncharacterized protein</fullName>
    </submittedName>
</protein>
<reference evidence="1" key="1">
    <citation type="submission" date="2020-05" db="EMBL/GenBank/DDBJ databases">
        <title>Large-scale comparative analyses of tick genomes elucidate their genetic diversity and vector capacities.</title>
        <authorList>
            <person name="Jia N."/>
            <person name="Wang J."/>
            <person name="Shi W."/>
            <person name="Du L."/>
            <person name="Sun Y."/>
            <person name="Zhan W."/>
            <person name="Jiang J."/>
            <person name="Wang Q."/>
            <person name="Zhang B."/>
            <person name="Ji P."/>
            <person name="Sakyi L.B."/>
            <person name="Cui X."/>
            <person name="Yuan T."/>
            <person name="Jiang B."/>
            <person name="Yang W."/>
            <person name="Lam T.T.-Y."/>
            <person name="Chang Q."/>
            <person name="Ding S."/>
            <person name="Wang X."/>
            <person name="Zhu J."/>
            <person name="Ruan X."/>
            <person name="Zhao L."/>
            <person name="Wei J."/>
            <person name="Que T."/>
            <person name="Du C."/>
            <person name="Cheng J."/>
            <person name="Dai P."/>
            <person name="Han X."/>
            <person name="Huang E."/>
            <person name="Gao Y."/>
            <person name="Liu J."/>
            <person name="Shao H."/>
            <person name="Ye R."/>
            <person name="Li L."/>
            <person name="Wei W."/>
            <person name="Wang X."/>
            <person name="Wang C."/>
            <person name="Yang T."/>
            <person name="Huo Q."/>
            <person name="Li W."/>
            <person name="Guo W."/>
            <person name="Chen H."/>
            <person name="Zhou L."/>
            <person name="Ni X."/>
            <person name="Tian J."/>
            <person name="Zhou Y."/>
            <person name="Sheng Y."/>
            <person name="Liu T."/>
            <person name="Pan Y."/>
            <person name="Xia L."/>
            <person name="Li J."/>
            <person name="Zhao F."/>
            <person name="Cao W."/>
        </authorList>
    </citation>
    <scope>NUCLEOTIDE SEQUENCE</scope>
    <source>
        <strain evidence="1">Hyas-2018</strain>
    </source>
</reference>
<accession>A0ACB7RXE6</accession>
<comment type="caution">
    <text evidence="1">The sequence shown here is derived from an EMBL/GenBank/DDBJ whole genome shotgun (WGS) entry which is preliminary data.</text>
</comment>
<dbReference type="Proteomes" id="UP000821845">
    <property type="component" value="Chromosome 6"/>
</dbReference>
<name>A0ACB7RXE6_HYAAI</name>
<gene>
    <name evidence="1" type="ORF">HPB50_001597</name>
</gene>
<proteinExistence type="predicted"/>
<sequence>MVGVARERRKTFSPVSVITGRHSPYGHAASGGHRHSVLRGVSRLDHTEQMRCLSRRLLCAVHQAGLRENSSLAAAAAEKQRPVEHDVCPVHGEKLQHLQALRNRPVGAASDTARPFHEIPGPKPLPLVGNIWRYLPLIGDMDLTRMHRNAKKLLDRYGTLVREVVVGDRVVVHVFDPRDMEHVFRHEGRYPARLSHRALLKYRRERPHMYNSGGLFPSNGEEWFRLRHMFQKPLMQQGAMAAYIDVLQEVTLDVANLIRQTRDSSTNEVEDFLKQLYQWALECTGVLALNTRLGCLEQGLSSDSEPARLVEAASETHRIIMVTENGLPFWKVWNTPAYRKLVQSQDFMASIVSKYLERHKLEEVQEGRRENGKERTVLEKFLSMPDVDIKDVFAMILDMFLAGIDTRSIVSKYLERHKLEEVQEGRRENGKERTVLEKFLSMPDVDIKDVFAMILDMFLAGIDTTAYSTTFILYYLAMNRRCQEKLALELGSLLPTKDSKLSMEQLQEAVYLKACIKESLRLSPIAIGVGRVLPEDIVLSGYNIPAGTVLIMHNQVACRQESNYPEPDVYIPERWLKERTEGSRAHPFTLLPFGYGPRMCIGKRFAETVMCLLVARIVRNFVLEYKHEDLDCFTRLINVPDKPLKLTFIDRDL</sequence>
<dbReference type="EMBL" id="CM023486">
    <property type="protein sequence ID" value="KAH6927298.1"/>
    <property type="molecule type" value="Genomic_DNA"/>
</dbReference>
<organism evidence="1 2">
    <name type="scientific">Hyalomma asiaticum</name>
    <name type="common">Tick</name>
    <dbReference type="NCBI Taxonomy" id="266040"/>
    <lineage>
        <taxon>Eukaryota</taxon>
        <taxon>Metazoa</taxon>
        <taxon>Ecdysozoa</taxon>
        <taxon>Arthropoda</taxon>
        <taxon>Chelicerata</taxon>
        <taxon>Arachnida</taxon>
        <taxon>Acari</taxon>
        <taxon>Parasitiformes</taxon>
        <taxon>Ixodida</taxon>
        <taxon>Ixodoidea</taxon>
        <taxon>Ixodidae</taxon>
        <taxon>Hyalomminae</taxon>
        <taxon>Hyalomma</taxon>
    </lineage>
</organism>
<keyword evidence="2" id="KW-1185">Reference proteome</keyword>